<feature type="transmembrane region" description="Helical" evidence="6">
    <location>
        <begin position="105"/>
        <end position="123"/>
    </location>
</feature>
<keyword evidence="3 6" id="KW-0812">Transmembrane</keyword>
<keyword evidence="6" id="KW-1003">Cell membrane</keyword>
<feature type="transmembrane region" description="Helical" evidence="6">
    <location>
        <begin position="77"/>
        <end position="98"/>
    </location>
</feature>
<dbReference type="PANTHER" id="PTHR43701">
    <property type="entry name" value="MEMBRANE TRANSPORTER PROTEIN MJ0441-RELATED"/>
    <property type="match status" value="1"/>
</dbReference>
<feature type="region of interest" description="Disordered" evidence="7">
    <location>
        <begin position="253"/>
        <end position="274"/>
    </location>
</feature>
<evidence type="ECO:0000313" key="8">
    <source>
        <dbReference type="EMBL" id="XCP81657.1"/>
    </source>
</evidence>
<feature type="transmembrane region" description="Helical" evidence="6">
    <location>
        <begin position="20"/>
        <end position="43"/>
    </location>
</feature>
<gene>
    <name evidence="8" type="ORF">ABXS69_06375</name>
</gene>
<protein>
    <recommendedName>
        <fullName evidence="6">Probable membrane transporter protein</fullName>
    </recommendedName>
</protein>
<comment type="similarity">
    <text evidence="2 6">Belongs to the 4-toluene sulfonate uptake permease (TSUP) (TC 2.A.102) family.</text>
</comment>
<evidence type="ECO:0000256" key="6">
    <source>
        <dbReference type="RuleBase" id="RU363041"/>
    </source>
</evidence>
<dbReference type="EMBL" id="CP159989">
    <property type="protein sequence ID" value="XCP81657.1"/>
    <property type="molecule type" value="Genomic_DNA"/>
</dbReference>
<dbReference type="Pfam" id="PF01925">
    <property type="entry name" value="TauE"/>
    <property type="match status" value="2"/>
</dbReference>
<feature type="transmembrane region" description="Helical" evidence="6">
    <location>
        <begin position="50"/>
        <end position="71"/>
    </location>
</feature>
<keyword evidence="5 6" id="KW-0472">Membrane</keyword>
<comment type="subcellular location">
    <subcellularLocation>
        <location evidence="6">Cell membrane</location>
        <topology evidence="6">Multi-pass membrane protein</topology>
    </subcellularLocation>
    <subcellularLocation>
        <location evidence="1">Membrane</location>
        <topology evidence="1">Multi-pass membrane protein</topology>
    </subcellularLocation>
</comment>
<reference evidence="8" key="1">
    <citation type="submission" date="2024-05" db="EMBL/GenBank/DDBJ databases">
        <title>Draft genome assemblies of 36 bacteria isolated from hibernating arctic ground squirrels.</title>
        <authorList>
            <person name="McKee H."/>
            <person name="Mullen L."/>
            <person name="Drown D.M."/>
            <person name="Duddleston K.N."/>
        </authorList>
    </citation>
    <scope>NUCLEOTIDE SEQUENCE</scope>
    <source>
        <strain evidence="8">AR004</strain>
    </source>
</reference>
<organism evidence="8">
    <name type="scientific">Actinomyces timonensis</name>
    <dbReference type="NCBI Taxonomy" id="1288391"/>
    <lineage>
        <taxon>Bacteria</taxon>
        <taxon>Bacillati</taxon>
        <taxon>Actinomycetota</taxon>
        <taxon>Actinomycetes</taxon>
        <taxon>Actinomycetales</taxon>
        <taxon>Actinomycetaceae</taxon>
        <taxon>Actinomyces</taxon>
    </lineage>
</organism>
<evidence type="ECO:0000256" key="1">
    <source>
        <dbReference type="ARBA" id="ARBA00004141"/>
    </source>
</evidence>
<feature type="transmembrane region" description="Helical" evidence="6">
    <location>
        <begin position="212"/>
        <end position="231"/>
    </location>
</feature>
<proteinExistence type="inferred from homology"/>
<evidence type="ECO:0000256" key="3">
    <source>
        <dbReference type="ARBA" id="ARBA00022692"/>
    </source>
</evidence>
<dbReference type="AlphaFoldDB" id="A0AAU8MZR8"/>
<dbReference type="GO" id="GO:0005886">
    <property type="term" value="C:plasma membrane"/>
    <property type="evidence" value="ECO:0007669"/>
    <property type="project" value="UniProtKB-SubCell"/>
</dbReference>
<evidence type="ECO:0000256" key="7">
    <source>
        <dbReference type="SAM" id="MobiDB-lite"/>
    </source>
</evidence>
<keyword evidence="4 6" id="KW-1133">Transmembrane helix</keyword>
<name>A0AAU8MZR8_9ACTO</name>
<dbReference type="InterPro" id="IPR002781">
    <property type="entry name" value="TM_pro_TauE-like"/>
</dbReference>
<sequence>MGDRPAVGRLALAACVGLGAGVLSGLFGVGGGLVLVPALVAILGMGQRRAAATSLVAIIPASLAGTVTYALRGDVSLAAALIIVLGSLAGARMGACLLAVLPARVLPWIFIAFAASVLVMGRAREPVREAALSLDGAREPGAVAALVGIGLIAGLLAGLVGVGGGVVIVPGLEMLAGAGDLLARGTSLAAMAPTAIAGTVSNLRRGLPDARIGIVVGLASVIGSPLGAVVAREAQPEGRLMAVLRVHRRRDRLRAGTGAAAPGPADPPPRESGR</sequence>
<dbReference type="PANTHER" id="PTHR43701:SF2">
    <property type="entry name" value="MEMBRANE TRANSPORTER PROTEIN YJNA-RELATED"/>
    <property type="match status" value="1"/>
</dbReference>
<feature type="transmembrane region" description="Helical" evidence="6">
    <location>
        <begin position="181"/>
        <end position="200"/>
    </location>
</feature>
<evidence type="ECO:0000256" key="5">
    <source>
        <dbReference type="ARBA" id="ARBA00023136"/>
    </source>
</evidence>
<accession>A0AAU8MZR8</accession>
<dbReference type="RefSeq" id="WP_366179915.1">
    <property type="nucleotide sequence ID" value="NZ_CP159989.1"/>
</dbReference>
<dbReference type="InterPro" id="IPR051598">
    <property type="entry name" value="TSUP/Inactive_protease-like"/>
</dbReference>
<evidence type="ECO:0000256" key="2">
    <source>
        <dbReference type="ARBA" id="ARBA00009142"/>
    </source>
</evidence>
<evidence type="ECO:0000256" key="4">
    <source>
        <dbReference type="ARBA" id="ARBA00022989"/>
    </source>
</evidence>
<feature type="transmembrane region" description="Helical" evidence="6">
    <location>
        <begin position="143"/>
        <end position="169"/>
    </location>
</feature>